<reference evidence="2" key="1">
    <citation type="journal article" date="2019" name="Int. J. Syst. Evol. Microbiol.">
        <title>The Global Catalogue of Microorganisms (GCM) 10K type strain sequencing project: providing services to taxonomists for standard genome sequencing and annotation.</title>
        <authorList>
            <consortium name="The Broad Institute Genomics Platform"/>
            <consortium name="The Broad Institute Genome Sequencing Center for Infectious Disease"/>
            <person name="Wu L."/>
            <person name="Ma J."/>
        </authorList>
    </citation>
    <scope>NUCLEOTIDE SEQUENCE [LARGE SCALE GENOMIC DNA]</scope>
    <source>
        <strain evidence="2">KCTC 42441</strain>
    </source>
</reference>
<name>A0ABV7XKQ7_9GAMM</name>
<evidence type="ECO:0000313" key="1">
    <source>
        <dbReference type="EMBL" id="MFC3715567.1"/>
    </source>
</evidence>
<protein>
    <recommendedName>
        <fullName evidence="3">DUF2946 domain-containing protein</fullName>
    </recommendedName>
</protein>
<dbReference type="Proteomes" id="UP001595705">
    <property type="component" value="Unassembled WGS sequence"/>
</dbReference>
<proteinExistence type="predicted"/>
<evidence type="ECO:0008006" key="3">
    <source>
        <dbReference type="Google" id="ProtNLM"/>
    </source>
</evidence>
<dbReference type="RefSeq" id="WP_386742673.1">
    <property type="nucleotide sequence ID" value="NZ_JBHRYA010000003.1"/>
</dbReference>
<evidence type="ECO:0000313" key="2">
    <source>
        <dbReference type="Proteomes" id="UP001595705"/>
    </source>
</evidence>
<dbReference type="EMBL" id="JBHRYA010000003">
    <property type="protein sequence ID" value="MFC3715567.1"/>
    <property type="molecule type" value="Genomic_DNA"/>
</dbReference>
<organism evidence="1 2">
    <name type="scientific">Luteimonas soli</name>
    <dbReference type="NCBI Taxonomy" id="1648966"/>
    <lineage>
        <taxon>Bacteria</taxon>
        <taxon>Pseudomonadati</taxon>
        <taxon>Pseudomonadota</taxon>
        <taxon>Gammaproteobacteria</taxon>
        <taxon>Lysobacterales</taxon>
        <taxon>Lysobacteraceae</taxon>
        <taxon>Luteimonas</taxon>
    </lineage>
</organism>
<comment type="caution">
    <text evidence="1">The sequence shown here is derived from an EMBL/GenBank/DDBJ whole genome shotgun (WGS) entry which is preliminary data.</text>
</comment>
<keyword evidence="2" id="KW-1185">Reference proteome</keyword>
<sequence length="131" mass="13941">MIHFRPHRWQPFLRIFVLGLFALGLVLQPVLAAAGAMHDELAHDSPGTHVHDLHADDVDADLVVAGEQDEDGATTLHVLLHFVHCCGGAAATPPILDTLPAVAPTGFLAIAITPIPLQARLTSPFKPPIFG</sequence>
<accession>A0ABV7XKQ7</accession>
<gene>
    <name evidence="1" type="ORF">ACFONC_05310</name>
</gene>